<protein>
    <submittedName>
        <fullName evidence="1">Uncharacterized protein</fullName>
    </submittedName>
</protein>
<organism evidence="1 2">
    <name type="scientific">Pectobacterium quasiaquaticum</name>
    <dbReference type="NCBI Taxonomy" id="2774015"/>
    <lineage>
        <taxon>Bacteria</taxon>
        <taxon>Pseudomonadati</taxon>
        <taxon>Pseudomonadota</taxon>
        <taxon>Gammaproteobacteria</taxon>
        <taxon>Enterobacterales</taxon>
        <taxon>Pectobacteriaceae</taxon>
        <taxon>Pectobacterium</taxon>
    </lineage>
</organism>
<sequence length="351" mass="42085">MADMMDDLRVFKLRLKDTGRKVHLLTYRDISQLYSFICFDENIRFPAKQNRTPSAENNIPFDFLDHIYYRQRTNYGDSNVRVRYDKRNDYENDKRNDYEIDVCLTSAQKDWLKKSVAEKEETEKYLCDKYDELLKKHKKITLLPFAFYLPDDWVEEHENHNSMKFSLNAIEVSLEELKRRFDKMIKTLKSRSEYDPACAYTRLIFIDEKFRPFYLVNFFFHGDDINNFFAEDIWSEWLNTRDSKNKENERAVLYAFDSEHKPCRDAVKGLYFSCPDEGVISKYDTSDIVDYIINLNIIQPNLIKNNRKAHEDFFRIQAQRYNSIPGSRTKTFSDNFTYTPSTKKKTKDKSD</sequence>
<name>A0A9Q2EUB6_9GAMM</name>
<accession>A0A9Q2EUB6</accession>
<dbReference type="Proteomes" id="UP000806577">
    <property type="component" value="Chromosome"/>
</dbReference>
<dbReference type="AlphaFoldDB" id="A0A9Q2EUB6"/>
<dbReference type="EMBL" id="CP065177">
    <property type="protein sequence ID" value="URG50302.1"/>
    <property type="molecule type" value="Genomic_DNA"/>
</dbReference>
<gene>
    <name evidence="1" type="ORF">IG609_007280</name>
</gene>
<proteinExistence type="predicted"/>
<evidence type="ECO:0000313" key="1">
    <source>
        <dbReference type="EMBL" id="URG50302.1"/>
    </source>
</evidence>
<reference evidence="1 2" key="1">
    <citation type="journal article" date="2021" name="Int. J. Syst. Evol. Microbiol.">
        <title>&lt;i&gt;Pectobacterium quasiaquaticum&lt;/i&gt; sp. nov., isolated from waterways.</title>
        <authorList>
            <person name="Ben Moussa H."/>
            <person name="Pedron J."/>
            <person name="Bertrand C."/>
            <person name="Hecquet A."/>
            <person name="Barny M.A."/>
        </authorList>
    </citation>
    <scope>NUCLEOTIDE SEQUENCE [LARGE SCALE GENOMIC DNA]</scope>
    <source>
        <strain evidence="1 2">A477-S1-J17</strain>
    </source>
</reference>
<evidence type="ECO:0000313" key="2">
    <source>
        <dbReference type="Proteomes" id="UP000806577"/>
    </source>
</evidence>
<keyword evidence="2" id="KW-1185">Reference proteome</keyword>
<dbReference type="RefSeq" id="WP_193399487.1">
    <property type="nucleotide sequence ID" value="NZ_CP065177.1"/>
</dbReference>
<dbReference type="KEGG" id="pqu:IG609_007280"/>